<evidence type="ECO:0000313" key="5">
    <source>
        <dbReference type="Proteomes" id="UP001172681"/>
    </source>
</evidence>
<sequence>MIQNRDRLSPSLAERPHPGSISSQSTLRAQMTLGPQLSNIGNGVHATTATWNDTELWMNMETSLLQSPPSMSSAPGQPVPSYQNLTPSARQDVAKTAQDLPQDLSDVPKEDCDALNMDKEATILAPQVVRVPGFQSALGQAWIGLSKELGSQISKVAPKNWYHRGRSASHWIETRLQAPNTGNLIRRQRGDIAMATYFEDSFDSTLGIVYRPEFESALRAHFRGDLVSGEDAAWFSLRQTVYASGCRIYLSKNTSMSFTEIQNEAWSYFQSAMSALVELLFTPTGLLALRALVAMTFFAEGLGNPALEYMFCSGAARVAQAKGLHRRPAKAWNLAAHDELHCSWLFWAIYCCEKLIAHRAGRPSAIDDDDISCQIPSEACPGSTIDVEVFTYLIRHAQISSQISKRLMSVKAFQQPPNTVLEAVAQLAQQLQEWRDSLPAGLRPEDRLRSFQTPRDARYLPKTLLHCAYYGSLMAIHTILASPWVYSTVFGNDRGLVTQDQVVFSSNTVAEAARNIIIIARILEINGASIQWSTFYYPMIGLINLFIHILKFPSLPSARSDVALLDVAAGYFGHMEFVTSSELNFPFARDVATIARQTVNKASTTDFSVGTSDDASFGLVNDMSILFQDFNLDDWSVFSSVFSDEAPINREISF</sequence>
<dbReference type="EMBL" id="JAPDRN010000029">
    <property type="protein sequence ID" value="KAJ9636440.1"/>
    <property type="molecule type" value="Genomic_DNA"/>
</dbReference>
<dbReference type="InterPro" id="IPR050987">
    <property type="entry name" value="AtrR-like"/>
</dbReference>
<keyword evidence="1" id="KW-0539">Nucleus</keyword>
<comment type="caution">
    <text evidence="4">The sequence shown here is derived from an EMBL/GenBank/DDBJ whole genome shotgun (WGS) entry which is preliminary data.</text>
</comment>
<evidence type="ECO:0000259" key="3">
    <source>
        <dbReference type="SMART" id="SM00906"/>
    </source>
</evidence>
<accession>A0AA38Y5V2</accession>
<feature type="region of interest" description="Disordered" evidence="2">
    <location>
        <begin position="1"/>
        <end position="26"/>
    </location>
</feature>
<reference evidence="4" key="1">
    <citation type="submission" date="2022-10" db="EMBL/GenBank/DDBJ databases">
        <title>Culturing micro-colonial fungi from biological soil crusts in the Mojave desert and describing Neophaeococcomyces mojavensis, and introducing the new genera and species Taxawa tesnikishii.</title>
        <authorList>
            <person name="Kurbessoian T."/>
            <person name="Stajich J.E."/>
        </authorList>
    </citation>
    <scope>NUCLEOTIDE SEQUENCE</scope>
    <source>
        <strain evidence="4">TK_35</strain>
    </source>
</reference>
<keyword evidence="5" id="KW-1185">Reference proteome</keyword>
<dbReference type="Pfam" id="PF04082">
    <property type="entry name" value="Fungal_trans"/>
    <property type="match status" value="1"/>
</dbReference>
<dbReference type="PANTHER" id="PTHR46910">
    <property type="entry name" value="TRANSCRIPTION FACTOR PDR1"/>
    <property type="match status" value="1"/>
</dbReference>
<feature type="region of interest" description="Disordered" evidence="2">
    <location>
        <begin position="65"/>
        <end position="95"/>
    </location>
</feature>
<name>A0AA38Y5V2_9EURO</name>
<dbReference type="PANTHER" id="PTHR46910:SF25">
    <property type="entry name" value="ABC-TRANSPORTER-REGULATING TRANSCRIPTION FACTOR"/>
    <property type="match status" value="1"/>
</dbReference>
<organism evidence="4 5">
    <name type="scientific">Knufia peltigerae</name>
    <dbReference type="NCBI Taxonomy" id="1002370"/>
    <lineage>
        <taxon>Eukaryota</taxon>
        <taxon>Fungi</taxon>
        <taxon>Dikarya</taxon>
        <taxon>Ascomycota</taxon>
        <taxon>Pezizomycotina</taxon>
        <taxon>Eurotiomycetes</taxon>
        <taxon>Chaetothyriomycetidae</taxon>
        <taxon>Chaetothyriales</taxon>
        <taxon>Trichomeriaceae</taxon>
        <taxon>Knufia</taxon>
    </lineage>
</organism>
<dbReference type="Proteomes" id="UP001172681">
    <property type="component" value="Unassembled WGS sequence"/>
</dbReference>
<dbReference type="InterPro" id="IPR007219">
    <property type="entry name" value="XnlR_reg_dom"/>
</dbReference>
<feature type="domain" description="Xylanolytic transcriptional activator regulatory" evidence="3">
    <location>
        <begin position="308"/>
        <end position="382"/>
    </location>
</feature>
<protein>
    <recommendedName>
        <fullName evidence="3">Xylanolytic transcriptional activator regulatory domain-containing protein</fullName>
    </recommendedName>
</protein>
<dbReference type="GO" id="GO:0003677">
    <property type="term" value="F:DNA binding"/>
    <property type="evidence" value="ECO:0007669"/>
    <property type="project" value="InterPro"/>
</dbReference>
<dbReference type="CDD" id="cd12148">
    <property type="entry name" value="fungal_TF_MHR"/>
    <property type="match status" value="1"/>
</dbReference>
<feature type="compositionally biased region" description="Polar residues" evidence="2">
    <location>
        <begin position="65"/>
        <end position="89"/>
    </location>
</feature>
<dbReference type="GO" id="GO:0008270">
    <property type="term" value="F:zinc ion binding"/>
    <property type="evidence" value="ECO:0007669"/>
    <property type="project" value="InterPro"/>
</dbReference>
<evidence type="ECO:0000256" key="1">
    <source>
        <dbReference type="ARBA" id="ARBA00023242"/>
    </source>
</evidence>
<evidence type="ECO:0000256" key="2">
    <source>
        <dbReference type="SAM" id="MobiDB-lite"/>
    </source>
</evidence>
<evidence type="ECO:0000313" key="4">
    <source>
        <dbReference type="EMBL" id="KAJ9636440.1"/>
    </source>
</evidence>
<dbReference type="SMART" id="SM00906">
    <property type="entry name" value="Fungal_trans"/>
    <property type="match status" value="1"/>
</dbReference>
<dbReference type="AlphaFoldDB" id="A0AA38Y5V2"/>
<dbReference type="GO" id="GO:0006351">
    <property type="term" value="P:DNA-templated transcription"/>
    <property type="evidence" value="ECO:0007669"/>
    <property type="project" value="InterPro"/>
</dbReference>
<gene>
    <name evidence="4" type="ORF">H2204_005273</name>
</gene>
<proteinExistence type="predicted"/>
<dbReference type="GO" id="GO:0003700">
    <property type="term" value="F:DNA-binding transcription factor activity"/>
    <property type="evidence" value="ECO:0007669"/>
    <property type="project" value="InterPro"/>
</dbReference>